<organism evidence="1 2">
    <name type="scientific">Goodea atripinnis</name>
    <dbReference type="NCBI Taxonomy" id="208336"/>
    <lineage>
        <taxon>Eukaryota</taxon>
        <taxon>Metazoa</taxon>
        <taxon>Chordata</taxon>
        <taxon>Craniata</taxon>
        <taxon>Vertebrata</taxon>
        <taxon>Euteleostomi</taxon>
        <taxon>Actinopterygii</taxon>
        <taxon>Neopterygii</taxon>
        <taxon>Teleostei</taxon>
        <taxon>Neoteleostei</taxon>
        <taxon>Acanthomorphata</taxon>
        <taxon>Ovalentaria</taxon>
        <taxon>Atherinomorphae</taxon>
        <taxon>Cyprinodontiformes</taxon>
        <taxon>Goodeidae</taxon>
        <taxon>Goodea</taxon>
    </lineage>
</organism>
<protein>
    <submittedName>
        <fullName evidence="1">Uncharacterized protein</fullName>
    </submittedName>
</protein>
<gene>
    <name evidence="1" type="ORF">GOODEAATRI_027859</name>
</gene>
<evidence type="ECO:0000313" key="2">
    <source>
        <dbReference type="Proteomes" id="UP001476798"/>
    </source>
</evidence>
<sequence>MSNHVRLDLTCQLSRLEELQSRQQSALLWSCNMRTGTAISRIIVESIGLDVNVFVLYNVPSKSIHTSLTFIFCFFTFFSQPQLQCTLLGSYIDKVVLDCEAEGK</sequence>
<name>A0ABV0MLA0_9TELE</name>
<dbReference type="EMBL" id="JAHRIO010003726">
    <property type="protein sequence ID" value="MEQ2159887.1"/>
    <property type="molecule type" value="Genomic_DNA"/>
</dbReference>
<keyword evidence="2" id="KW-1185">Reference proteome</keyword>
<evidence type="ECO:0000313" key="1">
    <source>
        <dbReference type="EMBL" id="MEQ2159887.1"/>
    </source>
</evidence>
<proteinExistence type="predicted"/>
<accession>A0ABV0MLA0</accession>
<comment type="caution">
    <text evidence="1">The sequence shown here is derived from an EMBL/GenBank/DDBJ whole genome shotgun (WGS) entry which is preliminary data.</text>
</comment>
<reference evidence="1 2" key="1">
    <citation type="submission" date="2021-06" db="EMBL/GenBank/DDBJ databases">
        <authorList>
            <person name="Palmer J.M."/>
        </authorList>
    </citation>
    <scope>NUCLEOTIDE SEQUENCE [LARGE SCALE GENOMIC DNA]</scope>
    <source>
        <strain evidence="1 2">GA_2019</strain>
        <tissue evidence="1">Muscle</tissue>
    </source>
</reference>
<dbReference type="Proteomes" id="UP001476798">
    <property type="component" value="Unassembled WGS sequence"/>
</dbReference>